<dbReference type="Gene3D" id="3.90.480.20">
    <property type="match status" value="1"/>
</dbReference>
<proteinExistence type="predicted"/>
<dbReference type="GO" id="GO:0016491">
    <property type="term" value="F:oxidoreductase activity"/>
    <property type="evidence" value="ECO:0007669"/>
    <property type="project" value="UniProtKB-KW"/>
</dbReference>
<keyword evidence="2" id="KW-0349">Heme</keyword>
<evidence type="ECO:0000256" key="5">
    <source>
        <dbReference type="ARBA" id="ARBA00023004"/>
    </source>
</evidence>
<keyword evidence="4" id="KW-0560">Oxidoreductase</keyword>
<evidence type="ECO:0000256" key="2">
    <source>
        <dbReference type="ARBA" id="ARBA00022617"/>
    </source>
</evidence>
<organism evidence="8">
    <name type="scientific">marine metagenome</name>
    <dbReference type="NCBI Taxonomy" id="408172"/>
    <lineage>
        <taxon>unclassified sequences</taxon>
        <taxon>metagenomes</taxon>
        <taxon>ecological metagenomes</taxon>
    </lineage>
</organism>
<keyword evidence="3" id="KW-0479">Metal-binding</keyword>
<dbReference type="Pfam" id="PF03460">
    <property type="entry name" value="NIR_SIR_ferr"/>
    <property type="match status" value="1"/>
</dbReference>
<dbReference type="GO" id="GO:0046872">
    <property type="term" value="F:metal ion binding"/>
    <property type="evidence" value="ECO:0007669"/>
    <property type="project" value="UniProtKB-KW"/>
</dbReference>
<dbReference type="SUPFAM" id="SSF56014">
    <property type="entry name" value="Nitrite and sulphite reductase 4Fe-4S domain-like"/>
    <property type="match status" value="1"/>
</dbReference>
<dbReference type="EMBL" id="UINC01193142">
    <property type="protein sequence ID" value="SVE08601.1"/>
    <property type="molecule type" value="Genomic_DNA"/>
</dbReference>
<reference evidence="8" key="1">
    <citation type="submission" date="2018-05" db="EMBL/GenBank/DDBJ databases">
        <authorList>
            <person name="Lanie J.A."/>
            <person name="Ng W.-L."/>
            <person name="Kazmierczak K.M."/>
            <person name="Andrzejewski T.M."/>
            <person name="Davidsen T.M."/>
            <person name="Wayne K.J."/>
            <person name="Tettelin H."/>
            <person name="Glass J.I."/>
            <person name="Rusch D."/>
            <person name="Podicherti R."/>
            <person name="Tsui H.-C.T."/>
            <person name="Winkler M.E."/>
        </authorList>
    </citation>
    <scope>NUCLEOTIDE SEQUENCE</scope>
</reference>
<evidence type="ECO:0000259" key="7">
    <source>
        <dbReference type="Pfam" id="PF03460"/>
    </source>
</evidence>
<dbReference type="PANTHER" id="PTHR32439">
    <property type="entry name" value="FERREDOXIN--NITRITE REDUCTASE, CHLOROPLASTIC"/>
    <property type="match status" value="1"/>
</dbReference>
<dbReference type="GO" id="GO:0051539">
    <property type="term" value="F:4 iron, 4 sulfur cluster binding"/>
    <property type="evidence" value="ECO:0007669"/>
    <property type="project" value="UniProtKB-KW"/>
</dbReference>
<accession>A0A383AM11</accession>
<dbReference type="AlphaFoldDB" id="A0A383AM11"/>
<dbReference type="SUPFAM" id="SSF55124">
    <property type="entry name" value="Nitrite/Sulfite reductase N-terminal domain-like"/>
    <property type="match status" value="1"/>
</dbReference>
<gene>
    <name evidence="8" type="ORF">METZ01_LOCUS461455</name>
</gene>
<feature type="domain" description="Nitrite/Sulfite reductase ferredoxin-like" evidence="7">
    <location>
        <begin position="88"/>
        <end position="145"/>
    </location>
</feature>
<name>A0A383AM11_9ZZZZ</name>
<evidence type="ECO:0000313" key="8">
    <source>
        <dbReference type="EMBL" id="SVE08601.1"/>
    </source>
</evidence>
<keyword evidence="5" id="KW-0408">Iron</keyword>
<keyword evidence="6" id="KW-0411">Iron-sulfur</keyword>
<dbReference type="InterPro" id="IPR051329">
    <property type="entry name" value="NIR_SIR_4Fe-4S"/>
</dbReference>
<dbReference type="InterPro" id="IPR005117">
    <property type="entry name" value="NiRdtase/SiRdtase_haem-b_fer"/>
</dbReference>
<evidence type="ECO:0000256" key="1">
    <source>
        <dbReference type="ARBA" id="ARBA00022485"/>
    </source>
</evidence>
<dbReference type="InterPro" id="IPR036136">
    <property type="entry name" value="Nit/Sulf_reduc_fer-like_dom_sf"/>
</dbReference>
<evidence type="ECO:0000256" key="3">
    <source>
        <dbReference type="ARBA" id="ARBA00022723"/>
    </source>
</evidence>
<protein>
    <recommendedName>
        <fullName evidence="7">Nitrite/Sulfite reductase ferredoxin-like domain-containing protein</fullName>
    </recommendedName>
</protein>
<evidence type="ECO:0000256" key="6">
    <source>
        <dbReference type="ARBA" id="ARBA00023014"/>
    </source>
</evidence>
<feature type="non-terminal residue" evidence="8">
    <location>
        <position position="191"/>
    </location>
</feature>
<dbReference type="InterPro" id="IPR045854">
    <property type="entry name" value="NO2/SO3_Rdtase_4Fe4S_sf"/>
</dbReference>
<dbReference type="PANTHER" id="PTHR32439:SF9">
    <property type="entry name" value="BLR3264 PROTEIN"/>
    <property type="match status" value="1"/>
</dbReference>
<evidence type="ECO:0000256" key="4">
    <source>
        <dbReference type="ARBA" id="ARBA00023002"/>
    </source>
</evidence>
<sequence length="191" mass="21646">MDNWREKLKDIVPSALEEEISIFETQIELMRRGEIDDRIFAETRLRRGVYGQRYDNGKRHDGNSIRNLEYPSGELMKGPDTVWDAPGMLRIKIPFGGVNAEQMILMSDLAEEYSDGVLHVTTRQDIQLHYIHIDDMPTVMRRLASVGITTKEACGNVVRNVTACPLAGVCNDESFDVTPYSDALTEFLLGH</sequence>
<keyword evidence="1" id="KW-0004">4Fe-4S</keyword>